<dbReference type="Proteomes" id="UP001225356">
    <property type="component" value="Unassembled WGS sequence"/>
</dbReference>
<comment type="caution">
    <text evidence="1">The sequence shown here is derived from an EMBL/GenBank/DDBJ whole genome shotgun (WGS) entry which is preliminary data.</text>
</comment>
<evidence type="ECO:0000313" key="1">
    <source>
        <dbReference type="EMBL" id="MDP9846314.1"/>
    </source>
</evidence>
<gene>
    <name evidence="1" type="ORF">J2853_005525</name>
</gene>
<evidence type="ECO:0000313" key="2">
    <source>
        <dbReference type="Proteomes" id="UP001225356"/>
    </source>
</evidence>
<reference evidence="1 2" key="1">
    <citation type="submission" date="2023-07" db="EMBL/GenBank/DDBJ databases">
        <title>Sequencing the genomes of 1000 actinobacteria strains.</title>
        <authorList>
            <person name="Klenk H.-P."/>
        </authorList>
    </citation>
    <scope>NUCLEOTIDE SEQUENCE [LARGE SCALE GENOMIC DNA]</scope>
    <source>
        <strain evidence="1 2">DSM 46740</strain>
    </source>
</reference>
<organism evidence="1 2">
    <name type="scientific">Streptosporangium lutulentum</name>
    <dbReference type="NCBI Taxonomy" id="1461250"/>
    <lineage>
        <taxon>Bacteria</taxon>
        <taxon>Bacillati</taxon>
        <taxon>Actinomycetota</taxon>
        <taxon>Actinomycetes</taxon>
        <taxon>Streptosporangiales</taxon>
        <taxon>Streptosporangiaceae</taxon>
        <taxon>Streptosporangium</taxon>
    </lineage>
</organism>
<proteinExistence type="predicted"/>
<name>A0ABT9QHY8_9ACTN</name>
<dbReference type="EMBL" id="JAUSQU010000001">
    <property type="protein sequence ID" value="MDP9846314.1"/>
    <property type="molecule type" value="Genomic_DNA"/>
</dbReference>
<dbReference type="RefSeq" id="WP_307562700.1">
    <property type="nucleotide sequence ID" value="NZ_JAUSQU010000001.1"/>
</dbReference>
<accession>A0ABT9QHY8</accession>
<protein>
    <recommendedName>
        <fullName evidence="3">WD40 repeat domain-containing protein</fullName>
    </recommendedName>
</protein>
<sequence>MEIRAAPVGQARIRDAARWMGRPWAVEVRRGRPPRLLRQEGALLTLHDLNRFFGAEASLIGTFTVPWPDGHAWEAAVSPDGDVGVFCGDDAVCAVTSSGAVLWEHRGRDLRRPNENRSSCRFTDDGRHVWAMLVGEVGDGFYLGDEWLVLEADSGHVVSRETLDCAAVGGEHLPHPDGRHMGLGVGEGQDGAHVYWGRLEDGALRVWTHDDDHRILTDVHPDGLSFLTYAPPDEIAWHTFPGGALIRTLTAADAWGPVSGDDEPYWDAGGGYIDAGTVLATATTYATTPQDARHILIDSRTGTPRGDVRYPLPMTGWARPLADGTWLTAEGDTVFRWRIPRV</sequence>
<dbReference type="SUPFAM" id="SSF82171">
    <property type="entry name" value="DPP6 N-terminal domain-like"/>
    <property type="match status" value="1"/>
</dbReference>
<evidence type="ECO:0008006" key="3">
    <source>
        <dbReference type="Google" id="ProtNLM"/>
    </source>
</evidence>
<keyword evidence="2" id="KW-1185">Reference proteome</keyword>